<proteinExistence type="predicted"/>
<feature type="signal peptide" evidence="1">
    <location>
        <begin position="1"/>
        <end position="20"/>
    </location>
</feature>
<name>A0ABY2QCY3_9HYPH</name>
<comment type="caution">
    <text evidence="2">The sequence shown here is derived from an EMBL/GenBank/DDBJ whole genome shotgun (WGS) entry which is preliminary data.</text>
</comment>
<gene>
    <name evidence="2" type="ORF">E6C48_04955</name>
</gene>
<dbReference type="EMBL" id="SSNY01000002">
    <property type="protein sequence ID" value="THF58999.1"/>
    <property type="molecule type" value="Genomic_DNA"/>
</dbReference>
<feature type="chain" id="PRO_5045070471" evidence="1">
    <location>
        <begin position="21"/>
        <end position="81"/>
    </location>
</feature>
<protein>
    <submittedName>
        <fullName evidence="2">Uncharacterized protein</fullName>
    </submittedName>
</protein>
<evidence type="ECO:0000313" key="3">
    <source>
        <dbReference type="Proteomes" id="UP000306441"/>
    </source>
</evidence>
<organism evidence="2 3">
    <name type="scientific">Ollibium composti</name>
    <dbReference type="NCBI Taxonomy" id="2675109"/>
    <lineage>
        <taxon>Bacteria</taxon>
        <taxon>Pseudomonadati</taxon>
        <taxon>Pseudomonadota</taxon>
        <taxon>Alphaproteobacteria</taxon>
        <taxon>Hyphomicrobiales</taxon>
        <taxon>Phyllobacteriaceae</taxon>
        <taxon>Ollibium</taxon>
    </lineage>
</organism>
<reference evidence="2 3" key="1">
    <citation type="submission" date="2019-04" db="EMBL/GenBank/DDBJ databases">
        <title>Mesorhizobium composti sp. nov., isolated from compost.</title>
        <authorList>
            <person name="Lin S.-Y."/>
            <person name="Hameed A."/>
            <person name="Hsieh Y.-T."/>
            <person name="Young C.-C."/>
        </authorList>
    </citation>
    <scope>NUCLEOTIDE SEQUENCE [LARGE SCALE GENOMIC DNA]</scope>
    <source>
        <strain evidence="2 3">CC-YTH430</strain>
    </source>
</reference>
<accession>A0ABY2QCY3</accession>
<evidence type="ECO:0000313" key="2">
    <source>
        <dbReference type="EMBL" id="THF58999.1"/>
    </source>
</evidence>
<keyword evidence="3" id="KW-1185">Reference proteome</keyword>
<sequence>MKKIALATAAVLTLTGAAFAESPTDSGTDINVIAQQQKLDNVRTSSIGNEAPAVKVLAPANTIAEQNIYDVRTGHRDFGNR</sequence>
<dbReference type="RefSeq" id="WP_136354620.1">
    <property type="nucleotide sequence ID" value="NZ_SSNY01000002.1"/>
</dbReference>
<evidence type="ECO:0000256" key="1">
    <source>
        <dbReference type="SAM" id="SignalP"/>
    </source>
</evidence>
<keyword evidence="1" id="KW-0732">Signal</keyword>
<dbReference type="Proteomes" id="UP000306441">
    <property type="component" value="Unassembled WGS sequence"/>
</dbReference>